<proteinExistence type="predicted"/>
<reference evidence="5 6" key="1">
    <citation type="journal article" date="2013" name="ISME J.">
        <title>Metabolic model for the filamentous 'Candidatus Microthrix parvicella' based on genomic and metagenomic analyses.</title>
        <authorList>
            <person name="Jon McIlroy S."/>
            <person name="Kristiansen R."/>
            <person name="Albertsen M."/>
            <person name="Michael Karst S."/>
            <person name="Rossetti S."/>
            <person name="Lund Nielsen J."/>
            <person name="Tandoi V."/>
            <person name="James Seviour R."/>
            <person name="Nielsen P.H."/>
        </authorList>
    </citation>
    <scope>NUCLEOTIDE SEQUENCE [LARGE SCALE GENOMIC DNA]</scope>
    <source>
        <strain evidence="5 6">RN1</strain>
    </source>
</reference>
<dbReference type="STRING" id="1229780.BN381_110074"/>
<dbReference type="Gene3D" id="3.40.50.150">
    <property type="entry name" value="Vaccinia Virus protein VP39"/>
    <property type="match status" value="1"/>
</dbReference>
<dbReference type="GO" id="GO:0032259">
    <property type="term" value="P:methylation"/>
    <property type="evidence" value="ECO:0007669"/>
    <property type="project" value="UniProtKB-KW"/>
</dbReference>
<evidence type="ECO:0000259" key="4">
    <source>
        <dbReference type="Pfam" id="PF08241"/>
    </source>
</evidence>
<accession>R4YWM2</accession>
<dbReference type="InterPro" id="IPR029063">
    <property type="entry name" value="SAM-dependent_MTases_sf"/>
</dbReference>
<keyword evidence="1" id="KW-0489">Methyltransferase</keyword>
<evidence type="ECO:0000313" key="5">
    <source>
        <dbReference type="EMBL" id="CCM62408.1"/>
    </source>
</evidence>
<dbReference type="PANTHER" id="PTHR43464">
    <property type="entry name" value="METHYLTRANSFERASE"/>
    <property type="match status" value="1"/>
</dbReference>
<protein>
    <recommendedName>
        <fullName evidence="4">Methyltransferase type 11 domain-containing protein</fullName>
    </recommendedName>
</protein>
<dbReference type="Proteomes" id="UP000018291">
    <property type="component" value="Unassembled WGS sequence"/>
</dbReference>
<dbReference type="Pfam" id="PF08241">
    <property type="entry name" value="Methyltransf_11"/>
    <property type="match status" value="1"/>
</dbReference>
<feature type="domain" description="Methyltransferase type 11" evidence="4">
    <location>
        <begin position="64"/>
        <end position="165"/>
    </location>
</feature>
<evidence type="ECO:0000313" key="6">
    <source>
        <dbReference type="Proteomes" id="UP000018291"/>
    </source>
</evidence>
<gene>
    <name evidence="5" type="ORF">BN381_110074</name>
</gene>
<name>R4YWM2_9ACTN</name>
<keyword evidence="2" id="KW-0808">Transferase</keyword>
<dbReference type="GO" id="GO:0008757">
    <property type="term" value="F:S-adenosylmethionine-dependent methyltransferase activity"/>
    <property type="evidence" value="ECO:0007669"/>
    <property type="project" value="InterPro"/>
</dbReference>
<dbReference type="RefSeq" id="WP_012223794.1">
    <property type="nucleotide sequence ID" value="NZ_HG422565.1"/>
</dbReference>
<evidence type="ECO:0000256" key="3">
    <source>
        <dbReference type="ARBA" id="ARBA00022691"/>
    </source>
</evidence>
<evidence type="ECO:0000256" key="2">
    <source>
        <dbReference type="ARBA" id="ARBA00022679"/>
    </source>
</evidence>
<dbReference type="EMBL" id="CANL01000003">
    <property type="protein sequence ID" value="CCM62408.1"/>
    <property type="molecule type" value="Genomic_DNA"/>
</dbReference>
<dbReference type="InterPro" id="IPR013216">
    <property type="entry name" value="Methyltransf_11"/>
</dbReference>
<organism evidence="5 6">
    <name type="scientific">Candidatus Neomicrothrix parvicella RN1</name>
    <dbReference type="NCBI Taxonomy" id="1229780"/>
    <lineage>
        <taxon>Bacteria</taxon>
        <taxon>Bacillati</taxon>
        <taxon>Actinomycetota</taxon>
        <taxon>Acidimicrobiia</taxon>
        <taxon>Acidimicrobiales</taxon>
        <taxon>Microthrixaceae</taxon>
        <taxon>Candidatus Neomicrothrix</taxon>
    </lineage>
</organism>
<dbReference type="CDD" id="cd02440">
    <property type="entry name" value="AdoMet_MTases"/>
    <property type="match status" value="1"/>
</dbReference>
<dbReference type="HOGENOM" id="CLU_079326_0_0_11"/>
<dbReference type="SUPFAM" id="SSF53335">
    <property type="entry name" value="S-adenosyl-L-methionine-dependent methyltransferases"/>
    <property type="match status" value="1"/>
</dbReference>
<sequence length="254" mass="27973">MAEPFNAVSQPAADGAIRAEVDGHPTWRHRIDVGGGVFTPGGEDVATELARLALPDRLDGKRVLDVGCSDGFYSFTAEDRGATEVVGIDDLSSLMVEGRNGFAIAKALRGSAAEFRDRSIYDLDPATDGTFDAVWFLNVLYHLEHPMVGFRNLARVIKPGGLLVMKTYVHQDVRVWLRGPLARWAGRDAVGFDVGRRPRLWFYPHSELSNDPTNWVGPNVACVDAMLDAAGFDVTRNLGVHGDRYYLHAARRHD</sequence>
<comment type="caution">
    <text evidence="5">The sequence shown here is derived from an EMBL/GenBank/DDBJ whole genome shotgun (WGS) entry which is preliminary data.</text>
</comment>
<dbReference type="eggNOG" id="COG2227">
    <property type="taxonomic scope" value="Bacteria"/>
</dbReference>
<dbReference type="PANTHER" id="PTHR43464:SF19">
    <property type="entry name" value="UBIQUINONE BIOSYNTHESIS O-METHYLTRANSFERASE, MITOCHONDRIAL"/>
    <property type="match status" value="1"/>
</dbReference>
<keyword evidence="6" id="KW-1185">Reference proteome</keyword>
<keyword evidence="3" id="KW-0949">S-adenosyl-L-methionine</keyword>
<evidence type="ECO:0000256" key="1">
    <source>
        <dbReference type="ARBA" id="ARBA00022603"/>
    </source>
</evidence>
<dbReference type="AlphaFoldDB" id="R4YWM2"/>